<keyword evidence="3" id="KW-1185">Reference proteome</keyword>
<evidence type="ECO:0000313" key="2">
    <source>
        <dbReference type="EMBL" id="GAA5800563.1"/>
    </source>
</evidence>
<evidence type="ECO:0000256" key="1">
    <source>
        <dbReference type="SAM" id="SignalP"/>
    </source>
</evidence>
<gene>
    <name evidence="2" type="ORF">HPULCUR_005999</name>
</gene>
<accession>A0ABP9Y0P0</accession>
<organism evidence="2 3">
    <name type="scientific">Helicostylum pulchrum</name>
    <dbReference type="NCBI Taxonomy" id="562976"/>
    <lineage>
        <taxon>Eukaryota</taxon>
        <taxon>Fungi</taxon>
        <taxon>Fungi incertae sedis</taxon>
        <taxon>Mucoromycota</taxon>
        <taxon>Mucoromycotina</taxon>
        <taxon>Mucoromycetes</taxon>
        <taxon>Mucorales</taxon>
        <taxon>Mucorineae</taxon>
        <taxon>Mucoraceae</taxon>
        <taxon>Helicostylum</taxon>
    </lineage>
</organism>
<feature type="signal peptide" evidence="1">
    <location>
        <begin position="1"/>
        <end position="21"/>
    </location>
</feature>
<dbReference type="Proteomes" id="UP001476247">
    <property type="component" value="Unassembled WGS sequence"/>
</dbReference>
<proteinExistence type="predicted"/>
<name>A0ABP9Y0P0_9FUNG</name>
<feature type="chain" id="PRO_5045039189" evidence="1">
    <location>
        <begin position="22"/>
        <end position="71"/>
    </location>
</feature>
<protein>
    <submittedName>
        <fullName evidence="2">Uncharacterized protein</fullName>
    </submittedName>
</protein>
<sequence length="71" mass="8105">MFFAVVFEAFAVFNLFTTLQAYLEPFRIEAGDVKEPAFQVGNALSYYNRYSRIPVSNLVTYDNGCVMLPTH</sequence>
<dbReference type="EMBL" id="BAABUJ010000016">
    <property type="protein sequence ID" value="GAA5800563.1"/>
    <property type="molecule type" value="Genomic_DNA"/>
</dbReference>
<reference evidence="2 3" key="1">
    <citation type="submission" date="2024-04" db="EMBL/GenBank/DDBJ databases">
        <title>genome sequences of Mucor flavus KT1a and Helicostylum pulchrum KT1b strains isolation_sourced from the surface of a dry-aged beef.</title>
        <authorList>
            <person name="Toyotome T."/>
            <person name="Hosono M."/>
            <person name="Torimaru M."/>
            <person name="Fukuda K."/>
            <person name="Mikami N."/>
        </authorList>
    </citation>
    <scope>NUCLEOTIDE SEQUENCE [LARGE SCALE GENOMIC DNA]</scope>
    <source>
        <strain evidence="2 3">KT1b</strain>
    </source>
</reference>
<comment type="caution">
    <text evidence="2">The sequence shown here is derived from an EMBL/GenBank/DDBJ whole genome shotgun (WGS) entry which is preliminary data.</text>
</comment>
<evidence type="ECO:0000313" key="3">
    <source>
        <dbReference type="Proteomes" id="UP001476247"/>
    </source>
</evidence>
<keyword evidence="1" id="KW-0732">Signal</keyword>